<dbReference type="Proteomes" id="UP000272025">
    <property type="component" value="Unassembled WGS sequence"/>
</dbReference>
<name>A0A3N2Q110_SODAK</name>
<dbReference type="AlphaFoldDB" id="A0A3N2Q110"/>
<evidence type="ECO:0000313" key="3">
    <source>
        <dbReference type="Proteomes" id="UP000272025"/>
    </source>
</evidence>
<feature type="region of interest" description="Disordered" evidence="1">
    <location>
        <begin position="117"/>
        <end position="137"/>
    </location>
</feature>
<feature type="compositionally biased region" description="Low complexity" evidence="1">
    <location>
        <begin position="128"/>
        <end position="137"/>
    </location>
</feature>
<feature type="region of interest" description="Disordered" evidence="1">
    <location>
        <begin position="1"/>
        <end position="38"/>
    </location>
</feature>
<keyword evidence="3" id="KW-1185">Reference proteome</keyword>
<reference evidence="2 3" key="1">
    <citation type="journal article" date="2018" name="Mol. Ecol.">
        <title>The obligate alkalophilic soda-lake fungus Sodiomyces alkalinus has shifted to a protein diet.</title>
        <authorList>
            <person name="Grum-Grzhimaylo A.A."/>
            <person name="Falkoski D.L."/>
            <person name="van den Heuvel J."/>
            <person name="Valero-Jimenez C.A."/>
            <person name="Min B."/>
            <person name="Choi I.G."/>
            <person name="Lipzen A."/>
            <person name="Daum C.G."/>
            <person name="Aanen D.K."/>
            <person name="Tsang A."/>
            <person name="Henrissat B."/>
            <person name="Bilanenko E.N."/>
            <person name="de Vries R.P."/>
            <person name="van Kan J.A.L."/>
            <person name="Grigoriev I.V."/>
            <person name="Debets A.J.M."/>
        </authorList>
    </citation>
    <scope>NUCLEOTIDE SEQUENCE [LARGE SCALE GENOMIC DNA]</scope>
    <source>
        <strain evidence="2 3">F11</strain>
    </source>
</reference>
<evidence type="ECO:0000313" key="2">
    <source>
        <dbReference type="EMBL" id="ROT40378.1"/>
    </source>
</evidence>
<dbReference type="GeneID" id="39582377"/>
<evidence type="ECO:0000256" key="1">
    <source>
        <dbReference type="SAM" id="MobiDB-lite"/>
    </source>
</evidence>
<organism evidence="2 3">
    <name type="scientific">Sodiomyces alkalinus (strain CBS 110278 / VKM F-3762 / F11)</name>
    <name type="common">Alkaliphilic filamentous fungus</name>
    <dbReference type="NCBI Taxonomy" id="1314773"/>
    <lineage>
        <taxon>Eukaryota</taxon>
        <taxon>Fungi</taxon>
        <taxon>Dikarya</taxon>
        <taxon>Ascomycota</taxon>
        <taxon>Pezizomycotina</taxon>
        <taxon>Sordariomycetes</taxon>
        <taxon>Hypocreomycetidae</taxon>
        <taxon>Glomerellales</taxon>
        <taxon>Plectosphaerellaceae</taxon>
        <taxon>Sodiomyces</taxon>
    </lineage>
</organism>
<gene>
    <name evidence="2" type="ORF">SODALDRAFT_356358</name>
</gene>
<protein>
    <submittedName>
        <fullName evidence="2">Uncharacterized protein</fullName>
    </submittedName>
</protein>
<dbReference type="EMBL" id="ML119052">
    <property type="protein sequence ID" value="ROT40378.1"/>
    <property type="molecule type" value="Genomic_DNA"/>
</dbReference>
<sequence length="302" mass="33607">MSITQTHHPPPTVHRPPPTTHHNKVPHTSRPPQPSQLPERTTHSWFFLYLIYATRKKGVCAGPVDVELGRNRGFAMLNIKIQVDLITFHPDAGIPGATELASLPACAELLRFSASASMPTNRPRHTHSISQPSLTTSPPSSSLFFPIYPGQARFLANLPAPPPPDPWPLSRGPSISSSALSFSLLSSVFCYCLERLEHTPQAIDYPLRIVVITAPYRVRIVSSSRQKGVADSQNPNTVHTRTRTRTPARFRCHIRTRIPGGLCWTSFCFIKFWFLPLDSMIVVHHDSTKGSGRQTYKNCPGL</sequence>
<feature type="compositionally biased region" description="Pro residues" evidence="1">
    <location>
        <begin position="8"/>
        <end position="19"/>
    </location>
</feature>
<accession>A0A3N2Q110</accession>
<proteinExistence type="predicted"/>
<dbReference type="RefSeq" id="XP_028468184.1">
    <property type="nucleotide sequence ID" value="XM_028613899.1"/>
</dbReference>